<accession>A0A0N1PDX8</accession>
<name>A0A0N1PDX8_LEPSE</name>
<evidence type="ECO:0000313" key="2">
    <source>
        <dbReference type="EMBL" id="KPI87825.1"/>
    </source>
</evidence>
<comment type="caution">
    <text evidence="2">The sequence shown here is derived from an EMBL/GenBank/DDBJ whole genome shotgun (WGS) entry which is preliminary data.</text>
</comment>
<feature type="region of interest" description="Disordered" evidence="1">
    <location>
        <begin position="218"/>
        <end position="268"/>
    </location>
</feature>
<dbReference type="EMBL" id="LJSK01000072">
    <property type="protein sequence ID" value="KPI87825.1"/>
    <property type="molecule type" value="Genomic_DNA"/>
</dbReference>
<protein>
    <submittedName>
        <fullName evidence="2">Uncharacterized protein</fullName>
    </submittedName>
</protein>
<reference evidence="2 3" key="1">
    <citation type="journal article" date="2015" name="PLoS Pathog.">
        <title>Leptomonas seymouri: Adaptations to the Dixenous Life Cycle Analyzed by Genome Sequencing, Transcriptome Profiling and Co-infection with Leishmania donovani.</title>
        <authorList>
            <person name="Kraeva N."/>
            <person name="Butenko A."/>
            <person name="Hlavacova J."/>
            <person name="Kostygov A."/>
            <person name="Myskova J."/>
            <person name="Grybchuk D."/>
            <person name="Lestinova T."/>
            <person name="Votypka J."/>
            <person name="Volf P."/>
            <person name="Opperdoes F."/>
            <person name="Flegontov P."/>
            <person name="Lukes J."/>
            <person name="Yurchenko V."/>
        </authorList>
    </citation>
    <scope>NUCLEOTIDE SEQUENCE [LARGE SCALE GENOMIC DNA]</scope>
    <source>
        <strain evidence="2 3">ATCC 30220</strain>
    </source>
</reference>
<proteinExistence type="predicted"/>
<dbReference type="AlphaFoldDB" id="A0A0N1PDX8"/>
<feature type="region of interest" description="Disordered" evidence="1">
    <location>
        <begin position="400"/>
        <end position="421"/>
    </location>
</feature>
<sequence length="792" mass="88400">MQRPPRPEPTRISPYFFEQLQQALQHRDGDDDNQHAEGGDALRCQGAQRGAAAAEEEAHTTAPMSAVVPPHASNLEGLFATDHAGPHRDGAGVPAPIFSAPQQRDLQQLLWTSFTPAHYTESCSRFVIAESGITGRLQGIVAEAWECVQRVIHRNRERRAHLEALTSEDAAWRDEVQSKLYWQSSDIVARYGLEVGGGDTVDGDSNANEHILLDFSVLPETQQGSATTRKSQGTDQAPDGDDDQGYAAEGAMEEGQQGPSTPAEVDGAVKDTTHPRAKAWTASTQDLLDPCGRPHPLRRIFAPLQRERDALPKWTTLLFQELLEIQRTQLPNLEQRLQRSVLFKVPLHRPFLEARAVLQACATQQRAAPDVEVGQVAAYRHVEQLAKRLTAFVKEQQSMMGENSLDADEADGSVPYSADSEADMHSCEELRDRWATAETLWTMLLTELDACTRFTKAAVPCCTELQGTITAEKGFVQGVLDKHRSSCEATLARMKAEARTCSELLIRNSQRTLAAVAEMEEKFNPDLERLKAAIARRKAELVHLEAQQEKNIRRVREALKACYVDQVKYEEASQALLQDQVSLAQLETSHQQLREAVRVRHEGAVDCKKHVVQLAQLLEDGDTAIRSLFAACEAHQRRMSDDDYYIQCRLVDQCTQALQQRCRCLHAMAAMYDERYATIERRAGGAWQLQFLLSGERDWAVANLTDVRAEFALLEAEWKTVQNMRETMDMDPAELDGLVRTAEWAELRAALLRLDAPRLLQRQLPTLRAHAEALAHPAAGCGSQAVRRLLTS</sequence>
<dbReference type="VEuPathDB" id="TriTrypDB:Lsey_0072_0020"/>
<keyword evidence="3" id="KW-1185">Reference proteome</keyword>
<evidence type="ECO:0000256" key="1">
    <source>
        <dbReference type="SAM" id="MobiDB-lite"/>
    </source>
</evidence>
<dbReference type="Proteomes" id="UP000038009">
    <property type="component" value="Unassembled WGS sequence"/>
</dbReference>
<organism evidence="2 3">
    <name type="scientific">Leptomonas seymouri</name>
    <dbReference type="NCBI Taxonomy" id="5684"/>
    <lineage>
        <taxon>Eukaryota</taxon>
        <taxon>Discoba</taxon>
        <taxon>Euglenozoa</taxon>
        <taxon>Kinetoplastea</taxon>
        <taxon>Metakinetoplastina</taxon>
        <taxon>Trypanosomatida</taxon>
        <taxon>Trypanosomatidae</taxon>
        <taxon>Leishmaniinae</taxon>
        <taxon>Leptomonas</taxon>
    </lineage>
</organism>
<dbReference type="OrthoDB" id="272960at2759"/>
<evidence type="ECO:0000313" key="3">
    <source>
        <dbReference type="Proteomes" id="UP000038009"/>
    </source>
</evidence>
<gene>
    <name evidence="2" type="ORF">ABL78_3052</name>
</gene>
<feature type="compositionally biased region" description="Polar residues" evidence="1">
    <location>
        <begin position="219"/>
        <end position="235"/>
    </location>
</feature>
<dbReference type="OMA" id="LQQRCRC"/>